<dbReference type="AlphaFoldDB" id="A0AA40DC34"/>
<proteinExistence type="predicted"/>
<feature type="transmembrane region" description="Helical" evidence="2">
    <location>
        <begin position="119"/>
        <end position="139"/>
    </location>
</feature>
<reference evidence="3" key="1">
    <citation type="submission" date="2023-06" db="EMBL/GenBank/DDBJ databases">
        <title>Genome-scale phylogeny and comparative genomics of the fungal order Sordariales.</title>
        <authorList>
            <consortium name="Lawrence Berkeley National Laboratory"/>
            <person name="Hensen N."/>
            <person name="Bonometti L."/>
            <person name="Westerberg I."/>
            <person name="Brannstrom I.O."/>
            <person name="Guillou S."/>
            <person name="Cros-Aarteil S."/>
            <person name="Calhoun S."/>
            <person name="Haridas S."/>
            <person name="Kuo A."/>
            <person name="Mondo S."/>
            <person name="Pangilinan J."/>
            <person name="Riley R."/>
            <person name="Labutti K."/>
            <person name="Andreopoulos B."/>
            <person name="Lipzen A."/>
            <person name="Chen C."/>
            <person name="Yanf M."/>
            <person name="Daum C."/>
            <person name="Ng V."/>
            <person name="Clum A."/>
            <person name="Steindorff A."/>
            <person name="Ohm R."/>
            <person name="Martin F."/>
            <person name="Silar P."/>
            <person name="Natvig D."/>
            <person name="Lalanne C."/>
            <person name="Gautier V."/>
            <person name="Ament-Velasquez S.L."/>
            <person name="Kruys A."/>
            <person name="Hutchinson M.I."/>
            <person name="Powell A.J."/>
            <person name="Barry K."/>
            <person name="Miller A.N."/>
            <person name="Grigoriev I.V."/>
            <person name="Debuchy R."/>
            <person name="Gladieux P."/>
            <person name="Thoren M.H."/>
            <person name="Johannesson H."/>
        </authorList>
    </citation>
    <scope>NUCLEOTIDE SEQUENCE</scope>
    <source>
        <strain evidence="3">CBS 307.81</strain>
    </source>
</reference>
<dbReference type="Proteomes" id="UP001174997">
    <property type="component" value="Unassembled WGS sequence"/>
</dbReference>
<dbReference type="PANTHER" id="PTHR40407:SF1">
    <property type="entry name" value="HEPARAN-ALPHA-GLUCOSAMINIDE N-ACETYLTRANSFERASE CATALYTIC DOMAIN-CONTAINING PROTEIN"/>
    <property type="match status" value="1"/>
</dbReference>
<feature type="transmembrane region" description="Helical" evidence="2">
    <location>
        <begin position="264"/>
        <end position="282"/>
    </location>
</feature>
<feature type="compositionally biased region" description="Polar residues" evidence="1">
    <location>
        <begin position="19"/>
        <end position="33"/>
    </location>
</feature>
<sequence>MKQPTSPITLPPQPDPAVQETSFEPDTSPILSSSRDEENTPNYGSVARGPPPSTSAPAPAPARALAPDLLRGLLMAFMALDHTSLMLRSWPHGTAIDGENDSAPVHEWNRPAAYVIRTLTHLCAPGFTFLLGMGVVYFGRSRTSRPPDKRWTTGQLAWHFLVRAVVLTIISSIMGLAVSGGKVWFLNMVLFSLAVDYLMAGLTWMAVVKTERLLAFTVLKVLPLSKKDDVTEPLLPGPEPQLHGEEEMAPDVEIIRAADISWHIHNVFLAVAAVVMIWWNIWLSPTGGRCGVDPTPKLPESDWIKIWFYPIMDHRIKSGFPPLAWMSFAVLGLLYGRIILARAWSPKAITLGNVLAGLGFLLVFVFTRIFHIGNLSEGCLGMAEHQHGGDQYLASVKSFFYLTKYPPDVAFWAFTMAGNHVLLAFFGALPPLFASKAFHVLLVYGTSALFFYIVHIFMLGALSFPIIALIGREVSDPFSKQPAQGVDQLWGFFLTWTLLLALLYPLCRWYGGFKKAKGPDSIWRFF</sequence>
<feature type="transmembrane region" description="Helical" evidence="2">
    <location>
        <begin position="441"/>
        <end position="469"/>
    </location>
</feature>
<evidence type="ECO:0000256" key="1">
    <source>
        <dbReference type="SAM" id="MobiDB-lite"/>
    </source>
</evidence>
<feature type="compositionally biased region" description="Pro residues" evidence="1">
    <location>
        <begin position="49"/>
        <end position="60"/>
    </location>
</feature>
<gene>
    <name evidence="3" type="ORF">QBC41DRAFT_63659</name>
</gene>
<evidence type="ECO:0000256" key="2">
    <source>
        <dbReference type="SAM" id="Phobius"/>
    </source>
</evidence>
<feature type="transmembrane region" description="Helical" evidence="2">
    <location>
        <begin position="160"/>
        <end position="178"/>
    </location>
</feature>
<protein>
    <recommendedName>
        <fullName evidence="5">Heparan-alpha-glucosaminide N-acetyltransferase catalytic domain-containing protein</fullName>
    </recommendedName>
</protein>
<keyword evidence="4" id="KW-1185">Reference proteome</keyword>
<dbReference type="PANTHER" id="PTHR40407">
    <property type="entry name" value="MEMBRANE PROTEIN-LIKE PROTEIN"/>
    <property type="match status" value="1"/>
</dbReference>
<accession>A0AA40DC34</accession>
<comment type="caution">
    <text evidence="3">The sequence shown here is derived from an EMBL/GenBank/DDBJ whole genome shotgun (WGS) entry which is preliminary data.</text>
</comment>
<feature type="transmembrane region" description="Helical" evidence="2">
    <location>
        <begin position="322"/>
        <end position="340"/>
    </location>
</feature>
<keyword evidence="2" id="KW-0472">Membrane</keyword>
<evidence type="ECO:0000313" key="3">
    <source>
        <dbReference type="EMBL" id="KAK0671016.1"/>
    </source>
</evidence>
<feature type="transmembrane region" description="Helical" evidence="2">
    <location>
        <begin position="184"/>
        <end position="207"/>
    </location>
</feature>
<feature type="transmembrane region" description="Helical" evidence="2">
    <location>
        <begin position="352"/>
        <end position="372"/>
    </location>
</feature>
<keyword evidence="2" id="KW-0812">Transmembrane</keyword>
<evidence type="ECO:0000313" key="4">
    <source>
        <dbReference type="Proteomes" id="UP001174997"/>
    </source>
</evidence>
<organism evidence="3 4">
    <name type="scientific">Cercophora samala</name>
    <dbReference type="NCBI Taxonomy" id="330535"/>
    <lineage>
        <taxon>Eukaryota</taxon>
        <taxon>Fungi</taxon>
        <taxon>Dikarya</taxon>
        <taxon>Ascomycota</taxon>
        <taxon>Pezizomycotina</taxon>
        <taxon>Sordariomycetes</taxon>
        <taxon>Sordariomycetidae</taxon>
        <taxon>Sordariales</taxon>
        <taxon>Lasiosphaeriaceae</taxon>
        <taxon>Cercophora</taxon>
    </lineage>
</organism>
<feature type="region of interest" description="Disordered" evidence="1">
    <location>
        <begin position="1"/>
        <end position="61"/>
    </location>
</feature>
<keyword evidence="2" id="KW-1133">Transmembrane helix</keyword>
<evidence type="ECO:0008006" key="5">
    <source>
        <dbReference type="Google" id="ProtNLM"/>
    </source>
</evidence>
<name>A0AA40DC34_9PEZI</name>
<dbReference type="EMBL" id="JAULSY010000025">
    <property type="protein sequence ID" value="KAK0671016.1"/>
    <property type="molecule type" value="Genomic_DNA"/>
</dbReference>
<feature type="transmembrane region" description="Helical" evidence="2">
    <location>
        <begin position="489"/>
        <end position="507"/>
    </location>
</feature>